<evidence type="ECO:0000313" key="4">
    <source>
        <dbReference type="Proteomes" id="UP001168528"/>
    </source>
</evidence>
<evidence type="ECO:0000259" key="2">
    <source>
        <dbReference type="Pfam" id="PF20590"/>
    </source>
</evidence>
<dbReference type="RefSeq" id="WP_302040318.1">
    <property type="nucleotide sequence ID" value="NZ_JAUKPO010000020.1"/>
</dbReference>
<dbReference type="Pfam" id="PF20590">
    <property type="entry name" value="DUF6791"/>
    <property type="match status" value="1"/>
</dbReference>
<feature type="domain" description="THIF-type NAD/FAD binding fold" evidence="1">
    <location>
        <begin position="170"/>
        <end position="338"/>
    </location>
</feature>
<dbReference type="Gene3D" id="3.40.50.720">
    <property type="entry name" value="NAD(P)-binding Rossmann-like Domain"/>
    <property type="match status" value="1"/>
</dbReference>
<evidence type="ECO:0000313" key="3">
    <source>
        <dbReference type="EMBL" id="MDO1449514.1"/>
    </source>
</evidence>
<comment type="caution">
    <text evidence="3">The sequence shown here is derived from an EMBL/GenBank/DDBJ whole genome shotgun (WGS) entry which is preliminary data.</text>
</comment>
<protein>
    <submittedName>
        <fullName evidence="3">ThiF family adenylyltransferase</fullName>
    </submittedName>
</protein>
<dbReference type="InterPro" id="IPR035985">
    <property type="entry name" value="Ubiquitin-activating_enz"/>
</dbReference>
<dbReference type="NCBIfam" id="NF004804">
    <property type="entry name" value="PRK06153.1-3"/>
    <property type="match status" value="1"/>
</dbReference>
<dbReference type="GO" id="GO:0016779">
    <property type="term" value="F:nucleotidyltransferase activity"/>
    <property type="evidence" value="ECO:0007669"/>
    <property type="project" value="UniProtKB-KW"/>
</dbReference>
<dbReference type="EMBL" id="JAUKPO010000020">
    <property type="protein sequence ID" value="MDO1449514.1"/>
    <property type="molecule type" value="Genomic_DNA"/>
</dbReference>
<dbReference type="InterPro" id="IPR046741">
    <property type="entry name" value="DUF6791"/>
</dbReference>
<proteinExistence type="predicted"/>
<name>A0ABT8RDU1_9BACT</name>
<keyword evidence="3" id="KW-0548">Nucleotidyltransferase</keyword>
<dbReference type="Proteomes" id="UP001168528">
    <property type="component" value="Unassembled WGS sequence"/>
</dbReference>
<feature type="domain" description="DUF6791" evidence="2">
    <location>
        <begin position="10"/>
        <end position="158"/>
    </location>
</feature>
<dbReference type="Pfam" id="PF00899">
    <property type="entry name" value="ThiF"/>
    <property type="match status" value="1"/>
</dbReference>
<sequence>MLQQLISHSPDLKKLRDEGYELERKGGYLCIHHIPYVTSSRKVAYGTLISDLSITGNKAGPPSTHAIYFMGEVPCHKDGTRMDEIINSSPNQPIEGLIGNHYFSSKPASGKYDNNYDKFTRYINLLSTPARSIDPLATALTFKPYIDDEESVFHYFDSNASRANIDQLMDVFKSQCIAIIGLGGSGSYILDFVSKTPVAEIHLFDADVFSQHNAFRCPGAASIDILEKSPLKVDYFANIYSKMHKGIQVHPEFITQHNIQKLSGFNYVFICIDKNSLRSDIINGLSLLEINFIDVGLGVNLQDGKLIGIIRTTTGIQQSYDHLIKRISTEDTDNNEYVTNIQIADLNAMNACKAVEKWKKLSGFYQDDIGELHSTYTLSASMLLNGDFTA</sequence>
<organism evidence="3 4">
    <name type="scientific">Rhodocytophaga aerolata</name>
    <dbReference type="NCBI Taxonomy" id="455078"/>
    <lineage>
        <taxon>Bacteria</taxon>
        <taxon>Pseudomonadati</taxon>
        <taxon>Bacteroidota</taxon>
        <taxon>Cytophagia</taxon>
        <taxon>Cytophagales</taxon>
        <taxon>Rhodocytophagaceae</taxon>
        <taxon>Rhodocytophaga</taxon>
    </lineage>
</organism>
<dbReference type="CDD" id="cd01483">
    <property type="entry name" value="E1_enzyme_family"/>
    <property type="match status" value="1"/>
</dbReference>
<dbReference type="NCBIfam" id="NF004805">
    <property type="entry name" value="PRK06153.1-4"/>
    <property type="match status" value="1"/>
</dbReference>
<gene>
    <name evidence="3" type="ORF">Q0590_24775</name>
</gene>
<accession>A0ABT8RDU1</accession>
<keyword evidence="3" id="KW-0808">Transferase</keyword>
<dbReference type="InterPro" id="IPR000594">
    <property type="entry name" value="ThiF_NAD_FAD-bd"/>
</dbReference>
<reference evidence="3" key="1">
    <citation type="submission" date="2023-07" db="EMBL/GenBank/DDBJ databases">
        <title>The genome sequence of Rhodocytophaga aerolata KACC 12507.</title>
        <authorList>
            <person name="Zhang X."/>
        </authorList>
    </citation>
    <scope>NUCLEOTIDE SEQUENCE</scope>
    <source>
        <strain evidence="3">KACC 12507</strain>
    </source>
</reference>
<evidence type="ECO:0000259" key="1">
    <source>
        <dbReference type="Pfam" id="PF00899"/>
    </source>
</evidence>
<dbReference type="SUPFAM" id="SSF69572">
    <property type="entry name" value="Activating enzymes of the ubiquitin-like proteins"/>
    <property type="match status" value="1"/>
</dbReference>
<keyword evidence="4" id="KW-1185">Reference proteome</keyword>